<reference evidence="1" key="1">
    <citation type="submission" date="2021-04" db="EMBL/GenBank/DDBJ databases">
        <title>Whole genome sequencing of Enterococci isolates from hospitalized patients.</title>
        <authorList>
            <person name="Ogoti B.M."/>
            <person name="Onyambu F.G."/>
        </authorList>
    </citation>
    <scope>NUCLEOTIDE SEQUENCE</scope>
    <source>
        <strain evidence="1">242</strain>
    </source>
</reference>
<comment type="caution">
    <text evidence="1">The sequence shown here is derived from an EMBL/GenBank/DDBJ whole genome shotgun (WGS) entry which is preliminary data.</text>
</comment>
<feature type="non-terminal residue" evidence="1">
    <location>
        <position position="1"/>
    </location>
</feature>
<protein>
    <submittedName>
        <fullName evidence="1">Uncharacterized protein</fullName>
    </submittedName>
</protein>
<dbReference type="Proteomes" id="UP000680045">
    <property type="component" value="Unassembled WGS sequence"/>
</dbReference>
<evidence type="ECO:0000313" key="2">
    <source>
        <dbReference type="Proteomes" id="UP000680045"/>
    </source>
</evidence>
<accession>A0A941FLP2</accession>
<name>A0A941FLP2_9BACI</name>
<gene>
    <name evidence="1" type="ORF">KEH51_29665</name>
</gene>
<evidence type="ECO:0000313" key="1">
    <source>
        <dbReference type="EMBL" id="MBR8646404.1"/>
    </source>
</evidence>
<sequence length="79" mass="9169">RPRGSICRLLPWVELVKFRMTMIVTMTEANTHGQVVKWETCMPLAPADIIDIQKHDPTISPNPGSHRQIVTFKRKLEFR</sequence>
<organism evidence="1 2">
    <name type="scientific">Peribacillus frigoritolerans</name>
    <dbReference type="NCBI Taxonomy" id="450367"/>
    <lineage>
        <taxon>Bacteria</taxon>
        <taxon>Bacillati</taxon>
        <taxon>Bacillota</taxon>
        <taxon>Bacilli</taxon>
        <taxon>Bacillales</taxon>
        <taxon>Bacillaceae</taxon>
        <taxon>Peribacillus</taxon>
    </lineage>
</organism>
<proteinExistence type="predicted"/>
<dbReference type="EMBL" id="JAGTPW010000099">
    <property type="protein sequence ID" value="MBR8646404.1"/>
    <property type="molecule type" value="Genomic_DNA"/>
</dbReference>
<dbReference type="AlphaFoldDB" id="A0A941FLP2"/>